<dbReference type="EMBL" id="KZ852061">
    <property type="protein sequence ID" value="RDH30370.1"/>
    <property type="molecule type" value="Genomic_DNA"/>
</dbReference>
<evidence type="ECO:0000313" key="2">
    <source>
        <dbReference type="EMBL" id="RDH30370.1"/>
    </source>
</evidence>
<name>A0A3F3PTT9_9EURO</name>
<organism evidence="2 3">
    <name type="scientific">Aspergillus welwitschiae</name>
    <dbReference type="NCBI Taxonomy" id="1341132"/>
    <lineage>
        <taxon>Eukaryota</taxon>
        <taxon>Fungi</taxon>
        <taxon>Dikarya</taxon>
        <taxon>Ascomycota</taxon>
        <taxon>Pezizomycotina</taxon>
        <taxon>Eurotiomycetes</taxon>
        <taxon>Eurotiomycetidae</taxon>
        <taxon>Eurotiales</taxon>
        <taxon>Aspergillaceae</taxon>
        <taxon>Aspergillus</taxon>
        <taxon>Aspergillus subgen. Circumdati</taxon>
    </lineage>
</organism>
<protein>
    <submittedName>
        <fullName evidence="2">Uncharacterized protein</fullName>
    </submittedName>
</protein>
<keyword evidence="3" id="KW-1185">Reference proteome</keyword>
<proteinExistence type="predicted"/>
<dbReference type="Proteomes" id="UP000253729">
    <property type="component" value="Unassembled WGS sequence"/>
</dbReference>
<dbReference type="GeneID" id="38144818"/>
<feature type="region of interest" description="Disordered" evidence="1">
    <location>
        <begin position="73"/>
        <end position="104"/>
    </location>
</feature>
<dbReference type="RefSeq" id="XP_026623392.1">
    <property type="nucleotide sequence ID" value="XM_026776462.1"/>
</dbReference>
<sequence length="162" mass="17986">MLHKTDFSGNLASLSMPWRSPKANVLEDHYDPLARGSLRPSKIACGVGSIIPSPSRRLISLPPALGFRSMPKSVNKDQHPGDINPSNARLFKPKSPMTAPTPKDPKVALYRHTSNCQGFCKEKSCNTFRTPGHAEFQILYCEHAVNRPQFQLSKQGKLRCCT</sequence>
<evidence type="ECO:0000256" key="1">
    <source>
        <dbReference type="SAM" id="MobiDB-lite"/>
    </source>
</evidence>
<reference evidence="2 3" key="1">
    <citation type="submission" date="2018-07" db="EMBL/GenBank/DDBJ databases">
        <title>The genomes of Aspergillus section Nigri reveals drivers in fungal speciation.</title>
        <authorList>
            <consortium name="DOE Joint Genome Institute"/>
            <person name="Vesth T.C."/>
            <person name="Nybo J."/>
            <person name="Theobald S."/>
            <person name="Brandl J."/>
            <person name="Frisvad J.C."/>
            <person name="Nielsen K.F."/>
            <person name="Lyhne E.K."/>
            <person name="Kogle M.E."/>
            <person name="Kuo A."/>
            <person name="Riley R."/>
            <person name="Clum A."/>
            <person name="Nolan M."/>
            <person name="Lipzen A."/>
            <person name="Salamov A."/>
            <person name="Henrissat B."/>
            <person name="Wiebenga A."/>
            <person name="De vries R.P."/>
            <person name="Grigoriev I.V."/>
            <person name="Mortensen U.H."/>
            <person name="Andersen M.R."/>
            <person name="Baker S.E."/>
        </authorList>
    </citation>
    <scope>NUCLEOTIDE SEQUENCE [LARGE SCALE GENOMIC DNA]</scope>
    <source>
        <strain evidence="2 3">CBS 139.54b</strain>
    </source>
</reference>
<accession>A0A3F3PTT9</accession>
<gene>
    <name evidence="2" type="ORF">BDQ94DRAFT_75684</name>
</gene>
<dbReference type="AlphaFoldDB" id="A0A3F3PTT9"/>
<evidence type="ECO:0000313" key="3">
    <source>
        <dbReference type="Proteomes" id="UP000253729"/>
    </source>
</evidence>